<name>A0A3B1DHV5_9ZZZZ</name>
<sequence length="132" mass="15771">MNHPHHEIQFRIRYSECDAMGILYHGNYFSYFEMGRTELFRNEGGNYRELEEKGLFFVVSKLTCKFNAPAYYDDLLRLKTTITRMTYARLEHRYELYREDELLTVGTSLLACVDREGNIQRLSDVFADWCEI</sequence>
<dbReference type="InterPro" id="IPR050563">
    <property type="entry name" value="4-hydroxybenzoyl-CoA_TE"/>
</dbReference>
<evidence type="ECO:0000259" key="3">
    <source>
        <dbReference type="Pfam" id="PF03061"/>
    </source>
</evidence>
<protein>
    <submittedName>
        <fullName evidence="4">4-hydroxybenzoyl-CoA thioesterase family active site</fullName>
    </submittedName>
</protein>
<evidence type="ECO:0000313" key="4">
    <source>
        <dbReference type="EMBL" id="VAX42366.1"/>
    </source>
</evidence>
<reference evidence="4" key="1">
    <citation type="submission" date="2018-06" db="EMBL/GenBank/DDBJ databases">
        <authorList>
            <person name="Zhirakovskaya E."/>
        </authorList>
    </citation>
    <scope>NUCLEOTIDE SEQUENCE</scope>
</reference>
<evidence type="ECO:0000256" key="2">
    <source>
        <dbReference type="ARBA" id="ARBA00022801"/>
    </source>
</evidence>
<comment type="similarity">
    <text evidence="1">Belongs to the 4-hydroxybenzoyl-CoA thioesterase family.</text>
</comment>
<dbReference type="InterPro" id="IPR029069">
    <property type="entry name" value="HotDog_dom_sf"/>
</dbReference>
<dbReference type="NCBIfam" id="TIGR00051">
    <property type="entry name" value="YbgC/FadM family acyl-CoA thioesterase"/>
    <property type="match status" value="1"/>
</dbReference>
<dbReference type="SUPFAM" id="SSF54637">
    <property type="entry name" value="Thioesterase/thiol ester dehydrase-isomerase"/>
    <property type="match status" value="1"/>
</dbReference>
<dbReference type="Pfam" id="PF03061">
    <property type="entry name" value="4HBT"/>
    <property type="match status" value="1"/>
</dbReference>
<dbReference type="Gene3D" id="3.10.129.10">
    <property type="entry name" value="Hotdog Thioesterase"/>
    <property type="match status" value="1"/>
</dbReference>
<dbReference type="GO" id="GO:0047617">
    <property type="term" value="F:fatty acyl-CoA hydrolase activity"/>
    <property type="evidence" value="ECO:0007669"/>
    <property type="project" value="TreeGrafter"/>
</dbReference>
<keyword evidence="2" id="KW-0378">Hydrolase</keyword>
<accession>A0A3B1DHV5</accession>
<evidence type="ECO:0000256" key="1">
    <source>
        <dbReference type="ARBA" id="ARBA00005953"/>
    </source>
</evidence>
<dbReference type="InterPro" id="IPR006684">
    <property type="entry name" value="YbgC/YbaW"/>
</dbReference>
<dbReference type="InterPro" id="IPR006683">
    <property type="entry name" value="Thioestr_dom"/>
</dbReference>
<dbReference type="PANTHER" id="PTHR31793">
    <property type="entry name" value="4-HYDROXYBENZOYL-COA THIOESTERASE FAMILY MEMBER"/>
    <property type="match status" value="1"/>
</dbReference>
<gene>
    <name evidence="4" type="ORF">MNBD_PLANCTO02-600</name>
</gene>
<dbReference type="CDD" id="cd00586">
    <property type="entry name" value="4HBT"/>
    <property type="match status" value="1"/>
</dbReference>
<dbReference type="EMBL" id="UOGL01000650">
    <property type="protein sequence ID" value="VAX42366.1"/>
    <property type="molecule type" value="Genomic_DNA"/>
</dbReference>
<proteinExistence type="inferred from homology"/>
<dbReference type="PANTHER" id="PTHR31793:SF27">
    <property type="entry name" value="NOVEL THIOESTERASE SUPERFAMILY DOMAIN AND SAPOSIN A-TYPE DOMAIN CONTAINING PROTEIN (0610012H03RIK)"/>
    <property type="match status" value="1"/>
</dbReference>
<dbReference type="AlphaFoldDB" id="A0A3B1DHV5"/>
<feature type="domain" description="Thioesterase" evidence="3">
    <location>
        <begin position="20"/>
        <end position="103"/>
    </location>
</feature>
<organism evidence="4">
    <name type="scientific">hydrothermal vent metagenome</name>
    <dbReference type="NCBI Taxonomy" id="652676"/>
    <lineage>
        <taxon>unclassified sequences</taxon>
        <taxon>metagenomes</taxon>
        <taxon>ecological metagenomes</taxon>
    </lineage>
</organism>
<dbReference type="PIRSF" id="PIRSF003230">
    <property type="entry name" value="YbgC"/>
    <property type="match status" value="1"/>
</dbReference>